<dbReference type="InterPro" id="IPR001509">
    <property type="entry name" value="Epimerase_deHydtase"/>
</dbReference>
<keyword evidence="5" id="KW-1185">Reference proteome</keyword>
<dbReference type="RefSeq" id="WP_408168102.1">
    <property type="nucleotide sequence ID" value="NZ_JAQQFR010000007.1"/>
</dbReference>
<feature type="domain" description="NAD-dependent epimerase/dehydratase" evidence="3">
    <location>
        <begin position="4"/>
        <end position="227"/>
    </location>
</feature>
<dbReference type="InterPro" id="IPR036291">
    <property type="entry name" value="NAD(P)-bd_dom_sf"/>
</dbReference>
<protein>
    <submittedName>
        <fullName evidence="4">SDR family oxidoreductase</fullName>
    </submittedName>
</protein>
<dbReference type="Gene3D" id="3.40.50.720">
    <property type="entry name" value="NAD(P)-binding Rossmann-like Domain"/>
    <property type="match status" value="1"/>
</dbReference>
<gene>
    <name evidence="4" type="ORF">PQR63_11945</name>
</gene>
<dbReference type="Pfam" id="PF01370">
    <property type="entry name" value="Epimerase"/>
    <property type="match status" value="1"/>
</dbReference>
<evidence type="ECO:0000259" key="3">
    <source>
        <dbReference type="Pfam" id="PF01370"/>
    </source>
</evidence>
<comment type="pathway">
    <text evidence="1">Bacterial outer membrane biogenesis; LPS O-antigen biosynthesis.</text>
</comment>
<dbReference type="Proteomes" id="UP001629214">
    <property type="component" value="Unassembled WGS sequence"/>
</dbReference>
<reference evidence="4 5" key="1">
    <citation type="journal article" date="2024" name="Chem. Sci.">
        <title>Discovery of megapolipeptins by genome mining of a Burkholderiales bacteria collection.</title>
        <authorList>
            <person name="Paulo B.S."/>
            <person name="Recchia M.J.J."/>
            <person name="Lee S."/>
            <person name="Fergusson C.H."/>
            <person name="Romanowski S.B."/>
            <person name="Hernandez A."/>
            <person name="Krull N."/>
            <person name="Liu D.Y."/>
            <person name="Cavanagh H."/>
            <person name="Bos A."/>
            <person name="Gray C.A."/>
            <person name="Murphy B.T."/>
            <person name="Linington R.G."/>
            <person name="Eustaquio A.S."/>
        </authorList>
    </citation>
    <scope>NUCLEOTIDE SEQUENCE [LARGE SCALE GENOMIC DNA]</scope>
    <source>
        <strain evidence="4 5">RL21-008-BIB-B</strain>
    </source>
</reference>
<evidence type="ECO:0000313" key="4">
    <source>
        <dbReference type="EMBL" id="MFL9879101.1"/>
    </source>
</evidence>
<proteinExistence type="inferred from homology"/>
<evidence type="ECO:0000256" key="1">
    <source>
        <dbReference type="ARBA" id="ARBA00005125"/>
    </source>
</evidence>
<dbReference type="SUPFAM" id="SSF51735">
    <property type="entry name" value="NAD(P)-binding Rossmann-fold domains"/>
    <property type="match status" value="1"/>
</dbReference>
<comment type="caution">
    <text evidence="4">The sequence shown here is derived from an EMBL/GenBank/DDBJ whole genome shotgun (WGS) entry which is preliminary data.</text>
</comment>
<dbReference type="CDD" id="cd05232">
    <property type="entry name" value="UDP_G4E_4_SDR_e"/>
    <property type="match status" value="1"/>
</dbReference>
<sequence>MKLLVTGASGFVGKALIAALASDSQYTLRACTRRKNSQFPDNVEVAKVTDLTASTDWTAALIGVDTVVHAAARVHVMDDTSTDPLAEFRRVNVEGTLRLAQQAINAGVRRFVFISSIKVNGEQTLPGRPYTADDTPNPGDPYGISKHEAEQGLLALAQKSGLEVVIIRPVLVYGPGVKANFLSMMRWLDKGVPLPLGAIKSNRRSMVALDNLVDLIIVCMHHPAAVNQVFLVSDGEDLSTTALLQRTAQALQRPARLVPVPAILLATAAGLLRKSHIAQRLCGSLQVDIGKTKELLQWSPPVSVDAALKKTAAALRMNQK</sequence>
<evidence type="ECO:0000313" key="5">
    <source>
        <dbReference type="Proteomes" id="UP001629214"/>
    </source>
</evidence>
<dbReference type="EMBL" id="JAQQFR010000007">
    <property type="protein sequence ID" value="MFL9879101.1"/>
    <property type="molecule type" value="Genomic_DNA"/>
</dbReference>
<evidence type="ECO:0000256" key="2">
    <source>
        <dbReference type="ARBA" id="ARBA00007637"/>
    </source>
</evidence>
<comment type="similarity">
    <text evidence="2">Belongs to the NAD(P)-dependent epimerase/dehydratase family.</text>
</comment>
<name>A0ABW8Z7T1_9BURK</name>
<organism evidence="4 5">
    <name type="scientific">Herbaspirillum rhizosphaerae</name>
    <dbReference type="NCBI Taxonomy" id="346179"/>
    <lineage>
        <taxon>Bacteria</taxon>
        <taxon>Pseudomonadati</taxon>
        <taxon>Pseudomonadota</taxon>
        <taxon>Betaproteobacteria</taxon>
        <taxon>Burkholderiales</taxon>
        <taxon>Oxalobacteraceae</taxon>
        <taxon>Herbaspirillum</taxon>
    </lineage>
</organism>
<dbReference type="PANTHER" id="PTHR43000">
    <property type="entry name" value="DTDP-D-GLUCOSE 4,6-DEHYDRATASE-RELATED"/>
    <property type="match status" value="1"/>
</dbReference>
<accession>A0ABW8Z7T1</accession>